<gene>
    <name evidence="4" type="ORF">OB236_36215</name>
</gene>
<dbReference type="EMBL" id="JAOQIO010000122">
    <property type="protein sequence ID" value="MCU6797584.1"/>
    <property type="molecule type" value="Genomic_DNA"/>
</dbReference>
<dbReference type="SMART" id="SM00560">
    <property type="entry name" value="LamGL"/>
    <property type="match status" value="3"/>
</dbReference>
<dbReference type="Proteomes" id="UP001652445">
    <property type="component" value="Unassembled WGS sequence"/>
</dbReference>
<proteinExistence type="predicted"/>
<reference evidence="4 5" key="1">
    <citation type="submission" date="2022-09" db="EMBL/GenBank/DDBJ databases">
        <authorList>
            <person name="Han X.L."/>
            <person name="Wang Q."/>
            <person name="Lu T."/>
        </authorList>
    </citation>
    <scope>NUCLEOTIDE SEQUENCE [LARGE SCALE GENOMIC DNA]</scope>
    <source>
        <strain evidence="4 5">WQ 127069</strain>
    </source>
</reference>
<evidence type="ECO:0000313" key="5">
    <source>
        <dbReference type="Proteomes" id="UP001652445"/>
    </source>
</evidence>
<evidence type="ECO:0000313" key="4">
    <source>
        <dbReference type="EMBL" id="MCU6797584.1"/>
    </source>
</evidence>
<dbReference type="PANTHER" id="PTHR42535">
    <property type="entry name" value="OOKINETE PROTEIN, PUTATIVE-RELATED"/>
    <property type="match status" value="1"/>
</dbReference>
<keyword evidence="2" id="KW-1015">Disulfide bond</keyword>
<dbReference type="Pfam" id="PF13385">
    <property type="entry name" value="Laminin_G_3"/>
    <property type="match status" value="3"/>
</dbReference>
<keyword evidence="5" id="KW-1185">Reference proteome</keyword>
<accession>A0ABT2USE5</accession>
<name>A0ABT2USE5_9BACL</name>
<dbReference type="Gene3D" id="2.60.120.200">
    <property type="match status" value="3"/>
</dbReference>
<protein>
    <submittedName>
        <fullName evidence="4">LamG domain-containing protein</fullName>
    </submittedName>
</protein>
<keyword evidence="1" id="KW-0732">Signal</keyword>
<comment type="caution">
    <text evidence="4">The sequence shown here is derived from an EMBL/GenBank/DDBJ whole genome shotgun (WGS) entry which is preliminary data.</text>
</comment>
<evidence type="ECO:0000256" key="1">
    <source>
        <dbReference type="ARBA" id="ARBA00022729"/>
    </source>
</evidence>
<evidence type="ECO:0000256" key="2">
    <source>
        <dbReference type="ARBA" id="ARBA00023157"/>
    </source>
</evidence>
<dbReference type="SUPFAM" id="SSF49899">
    <property type="entry name" value="Concanavalin A-like lectins/glucanases"/>
    <property type="match status" value="3"/>
</dbReference>
<feature type="domain" description="LamG-like jellyroll fold" evidence="3">
    <location>
        <begin position="210"/>
        <end position="336"/>
    </location>
</feature>
<dbReference type="InterPro" id="IPR006558">
    <property type="entry name" value="LamG-like"/>
</dbReference>
<organism evidence="4 5">
    <name type="scientific">Paenibacillus baimaensis</name>
    <dbReference type="NCBI Taxonomy" id="2982185"/>
    <lineage>
        <taxon>Bacteria</taxon>
        <taxon>Bacillati</taxon>
        <taxon>Bacillota</taxon>
        <taxon>Bacilli</taxon>
        <taxon>Bacillales</taxon>
        <taxon>Paenibacillaceae</taxon>
        <taxon>Paenibacillus</taxon>
    </lineage>
</organism>
<evidence type="ECO:0000259" key="3">
    <source>
        <dbReference type="SMART" id="SM00560"/>
    </source>
</evidence>
<dbReference type="RefSeq" id="WP_262688353.1">
    <property type="nucleotide sequence ID" value="NZ_JAOQIO010000122.1"/>
</dbReference>
<feature type="domain" description="LamG-like jellyroll fold" evidence="3">
    <location>
        <begin position="11"/>
        <end position="137"/>
    </location>
</feature>
<feature type="domain" description="LamG-like jellyroll fold" evidence="3">
    <location>
        <begin position="409"/>
        <end position="535"/>
    </location>
</feature>
<dbReference type="PANTHER" id="PTHR42535:SF2">
    <property type="entry name" value="CHROMOSOME UNDETERMINED SCAFFOLD_146, WHOLE GENOME SHOTGUN SEQUENCE"/>
    <property type="match status" value="1"/>
</dbReference>
<sequence>MFKGQKTTGGNGYTVELWFKKKEFNGYREMLSQWTNAAIGNSFYLGMDNGNMRFTDSWGTVNVGALQPDTWYHLAAVSTPTNAMIYINGELKATKGSSLTYSGNGPLLLGRQGELHAEYFDGALSDVRIWNTARSAQEIQDNMTQALAGNEPGLTGYWKLKDVSRNILFDSTVGNNHGELYGKVKANLTLDGNDDYGVLSKQAVVPPGGNAFTVELWFKKKAFTGTREMLSQWTQTASWNSFYLGMDNGSMRFTDSWNPVNVGVLQADKWYHVAGVSTPTNAFIYINGELRATKGSPLTYTGNGPLILGRQGELSSEYFDGFLSDVRIWNTARSAQQIRESMTQALMGSESGLTGYWKLADVSRNILFDSTKGHNHGDLYGKGIRNLTLDGIDDYVVLSNEAMVPPGGNTFTVELWFKKKAFTGTREMISQWTQAASGNSFYLGMDNGNMRFTDSWGAVNVGPLEADAWYHVAAVSTPTNAFIYINGELRATKGSPLTYTKNGPLVLGRQGELSSEYFDGFLSDVRIWNTARSLQQIQENMTQILTENESGLKGYWRLNGDNYKYSASNELLNYNAYGSTFNYEYDLNGNLVRKTTIQN</sequence>
<dbReference type="InterPro" id="IPR013320">
    <property type="entry name" value="ConA-like_dom_sf"/>
</dbReference>